<dbReference type="RefSeq" id="WP_013080492.1">
    <property type="nucleotide sequence ID" value="NZ_CP027850.1"/>
</dbReference>
<keyword evidence="5" id="KW-1185">Reference proteome</keyword>
<reference evidence="4 5" key="1">
    <citation type="journal article" date="2015" name="Biotechnol. Bioeng.">
        <title>Genome sequence and phenotypic characterization of Caulobacter segnis.</title>
        <authorList>
            <person name="Patel S."/>
            <person name="Fletcher B."/>
            <person name="Scott D.C."/>
            <person name="Ely B."/>
        </authorList>
    </citation>
    <scope>NUCLEOTIDE SEQUENCE [LARGE SCALE GENOMIC DNA]</scope>
    <source>
        <strain evidence="4 5">TK0059</strain>
    </source>
</reference>
<proteinExistence type="inferred from homology"/>
<dbReference type="PANTHER" id="PTHR33755">
    <property type="entry name" value="TOXIN PARE1-RELATED"/>
    <property type="match status" value="1"/>
</dbReference>
<gene>
    <name evidence="4" type="ORF">B7G68_17485</name>
</gene>
<dbReference type="InterPro" id="IPR051803">
    <property type="entry name" value="TA_system_RelE-like_toxin"/>
</dbReference>
<name>A0ABN5IXF5_9CAUL</name>
<dbReference type="Proteomes" id="UP000240527">
    <property type="component" value="Chromosome"/>
</dbReference>
<evidence type="ECO:0000256" key="2">
    <source>
        <dbReference type="ARBA" id="ARBA00022649"/>
    </source>
</evidence>
<dbReference type="PIRSF" id="PIRSF029218">
    <property type="entry name" value="ParE"/>
    <property type="match status" value="1"/>
</dbReference>
<evidence type="ECO:0000313" key="4">
    <source>
        <dbReference type="EMBL" id="AVQ03477.1"/>
    </source>
</evidence>
<sequence>MSHYELTPLARFDMREIWTYTVRQWGRRVADGYIRDLSTTLEKIAREPYVGVAAEWIEEDCRKYVFRSHVIFYTPMKEGVVVARILHQQMDAPSRLG</sequence>
<organism evidence="4 5">
    <name type="scientific">Caulobacter segnis</name>
    <dbReference type="NCBI Taxonomy" id="88688"/>
    <lineage>
        <taxon>Bacteria</taxon>
        <taxon>Pseudomonadati</taxon>
        <taxon>Pseudomonadota</taxon>
        <taxon>Alphaproteobacteria</taxon>
        <taxon>Caulobacterales</taxon>
        <taxon>Caulobacteraceae</taxon>
        <taxon>Caulobacter</taxon>
    </lineage>
</organism>
<dbReference type="Pfam" id="PF05016">
    <property type="entry name" value="ParE_toxin"/>
    <property type="match status" value="1"/>
</dbReference>
<protein>
    <recommendedName>
        <fullName evidence="3">Toxin</fullName>
    </recommendedName>
</protein>
<evidence type="ECO:0000313" key="5">
    <source>
        <dbReference type="Proteomes" id="UP000240527"/>
    </source>
</evidence>
<dbReference type="PANTHER" id="PTHR33755:SF9">
    <property type="entry name" value="TOXIN PARE1"/>
    <property type="match status" value="1"/>
</dbReference>
<evidence type="ECO:0000256" key="3">
    <source>
        <dbReference type="PIRNR" id="PIRNR029218"/>
    </source>
</evidence>
<dbReference type="InterPro" id="IPR007712">
    <property type="entry name" value="RelE/ParE_toxin"/>
</dbReference>
<dbReference type="InterPro" id="IPR035093">
    <property type="entry name" value="RelE/ParE_toxin_dom_sf"/>
</dbReference>
<comment type="similarity">
    <text evidence="1 3">Belongs to the RelE toxin family.</text>
</comment>
<evidence type="ECO:0000256" key="1">
    <source>
        <dbReference type="ARBA" id="ARBA00006226"/>
    </source>
</evidence>
<keyword evidence="2" id="KW-1277">Toxin-antitoxin system</keyword>
<dbReference type="InterPro" id="IPR028344">
    <property type="entry name" value="ParE1/4"/>
</dbReference>
<accession>A0ABN5IXF5</accession>
<dbReference type="EMBL" id="CP027850">
    <property type="protein sequence ID" value="AVQ03477.1"/>
    <property type="molecule type" value="Genomic_DNA"/>
</dbReference>
<dbReference type="Gene3D" id="3.30.2310.20">
    <property type="entry name" value="RelE-like"/>
    <property type="match status" value="1"/>
</dbReference>